<feature type="region of interest" description="Disordered" evidence="1">
    <location>
        <begin position="42"/>
        <end position="68"/>
    </location>
</feature>
<feature type="domain" description="Retrotransposon gag" evidence="2">
    <location>
        <begin position="146"/>
        <end position="232"/>
    </location>
</feature>
<proteinExistence type="predicted"/>
<dbReference type="InterPro" id="IPR005162">
    <property type="entry name" value="Retrotrans_gag_dom"/>
</dbReference>
<reference evidence="3" key="1">
    <citation type="journal article" date="2022" name="Plant J.">
        <title>Strategies of tolerance reflected in two North American maple genomes.</title>
        <authorList>
            <person name="McEvoy S.L."/>
            <person name="Sezen U.U."/>
            <person name="Trouern-Trend A."/>
            <person name="McMahon S.M."/>
            <person name="Schaberg P.G."/>
            <person name="Yang J."/>
            <person name="Wegrzyn J.L."/>
            <person name="Swenson N.G."/>
        </authorList>
    </citation>
    <scope>NUCLEOTIDE SEQUENCE</scope>
    <source>
        <strain evidence="3">NS2018</strain>
    </source>
</reference>
<name>A0AA39RVC7_ACESA</name>
<dbReference type="PANTHER" id="PTHR15503:SF22">
    <property type="entry name" value="TRANSPOSON TY3-I GAG POLYPROTEIN"/>
    <property type="match status" value="1"/>
</dbReference>
<evidence type="ECO:0000313" key="3">
    <source>
        <dbReference type="EMBL" id="KAK0578744.1"/>
    </source>
</evidence>
<feature type="compositionally biased region" description="Basic and acidic residues" evidence="1">
    <location>
        <begin position="56"/>
        <end position="68"/>
    </location>
</feature>
<keyword evidence="4" id="KW-1185">Reference proteome</keyword>
<accession>A0AA39RVC7</accession>
<dbReference type="InterPro" id="IPR021109">
    <property type="entry name" value="Peptidase_aspartic_dom_sf"/>
</dbReference>
<protein>
    <recommendedName>
        <fullName evidence="2">Retrotransposon gag domain-containing protein</fullName>
    </recommendedName>
</protein>
<gene>
    <name evidence="3" type="ORF">LWI29_015548</name>
</gene>
<dbReference type="Pfam" id="PF03732">
    <property type="entry name" value="Retrotrans_gag"/>
    <property type="match status" value="1"/>
</dbReference>
<comment type="caution">
    <text evidence="3">The sequence shown here is derived from an EMBL/GenBank/DDBJ whole genome shotgun (WGS) entry which is preliminary data.</text>
</comment>
<dbReference type="AlphaFoldDB" id="A0AA39RVC7"/>
<dbReference type="CDD" id="cd00303">
    <property type="entry name" value="retropepsin_like"/>
    <property type="match status" value="1"/>
</dbReference>
<organism evidence="3 4">
    <name type="scientific">Acer saccharum</name>
    <name type="common">Sugar maple</name>
    <dbReference type="NCBI Taxonomy" id="4024"/>
    <lineage>
        <taxon>Eukaryota</taxon>
        <taxon>Viridiplantae</taxon>
        <taxon>Streptophyta</taxon>
        <taxon>Embryophyta</taxon>
        <taxon>Tracheophyta</taxon>
        <taxon>Spermatophyta</taxon>
        <taxon>Magnoliopsida</taxon>
        <taxon>eudicotyledons</taxon>
        <taxon>Gunneridae</taxon>
        <taxon>Pentapetalae</taxon>
        <taxon>rosids</taxon>
        <taxon>malvids</taxon>
        <taxon>Sapindales</taxon>
        <taxon>Sapindaceae</taxon>
        <taxon>Hippocastanoideae</taxon>
        <taxon>Acereae</taxon>
        <taxon>Acer</taxon>
    </lineage>
</organism>
<evidence type="ECO:0000259" key="2">
    <source>
        <dbReference type="Pfam" id="PF03732"/>
    </source>
</evidence>
<feature type="compositionally biased region" description="Polar residues" evidence="1">
    <location>
        <begin position="320"/>
        <end position="330"/>
    </location>
</feature>
<dbReference type="Proteomes" id="UP001168877">
    <property type="component" value="Unassembled WGS sequence"/>
</dbReference>
<dbReference type="PROSITE" id="PS00141">
    <property type="entry name" value="ASP_PROTEASE"/>
    <property type="match status" value="1"/>
</dbReference>
<dbReference type="PANTHER" id="PTHR15503">
    <property type="entry name" value="LDOC1 RELATED"/>
    <property type="match status" value="1"/>
</dbReference>
<dbReference type="EMBL" id="JAUESC010000385">
    <property type="protein sequence ID" value="KAK0578744.1"/>
    <property type="molecule type" value="Genomic_DNA"/>
</dbReference>
<feature type="compositionally biased region" description="Low complexity" evidence="1">
    <location>
        <begin position="303"/>
        <end position="312"/>
    </location>
</feature>
<feature type="region of interest" description="Disordered" evidence="1">
    <location>
        <begin position="279"/>
        <end position="331"/>
    </location>
</feature>
<evidence type="ECO:0000313" key="4">
    <source>
        <dbReference type="Proteomes" id="UP001168877"/>
    </source>
</evidence>
<sequence length="454" mass="50820">MEHASSHHLVSETLRSRPPNSHRAESEISVIGLDREIGSGVHDSRHNDGGCNGGRVVRDPSPIRDRPRFIPTGGGVPGFCHTDKGREGDHSQRDLSPIMDRPCFMHRGKKLELSLFHREDAFGWLFRAERYFEINRIPEIDRVIAASICLEGRALSWFQWMETQARFASWREFRLTLLQRFGGGLTGDPTKKLLVVKQESSVAEFRDHFEVLVVTLPGIPDSIFRGAFLNGLCDDIHAEVKLYPAADLQAVMFLAQKIEERNDAVERCRKMKWSQGWRPDGSILPNNSSLGPNMVGPNPKNPSPTITPTFPSSHHEQHISSRSPLSSDNSGKPIRRLLEAKIQDHQSQGLCFRCDEKFGLGHRCLKRQLQVIFLVVDEFDMDDEVATRELLGSIDVSLHSLMGLTSSSIMKLTGQLGSRNVVVLVDSGASYSFISTKGVDELGLLCEETDKYGL</sequence>
<evidence type="ECO:0000256" key="1">
    <source>
        <dbReference type="SAM" id="MobiDB-lite"/>
    </source>
</evidence>
<feature type="region of interest" description="Disordered" evidence="1">
    <location>
        <begin position="1"/>
        <end position="26"/>
    </location>
</feature>
<dbReference type="InterPro" id="IPR001969">
    <property type="entry name" value="Aspartic_peptidase_AS"/>
</dbReference>
<dbReference type="Gene3D" id="2.40.70.10">
    <property type="entry name" value="Acid Proteases"/>
    <property type="match status" value="1"/>
</dbReference>
<reference evidence="3" key="2">
    <citation type="submission" date="2023-06" db="EMBL/GenBank/DDBJ databases">
        <authorList>
            <person name="Swenson N.G."/>
            <person name="Wegrzyn J.L."/>
            <person name="Mcevoy S.L."/>
        </authorList>
    </citation>
    <scope>NUCLEOTIDE SEQUENCE</scope>
    <source>
        <strain evidence="3">NS2018</strain>
        <tissue evidence="3">Leaf</tissue>
    </source>
</reference>
<dbReference type="GO" id="GO:0006508">
    <property type="term" value="P:proteolysis"/>
    <property type="evidence" value="ECO:0007669"/>
    <property type="project" value="InterPro"/>
</dbReference>
<dbReference type="GO" id="GO:0004190">
    <property type="term" value="F:aspartic-type endopeptidase activity"/>
    <property type="evidence" value="ECO:0007669"/>
    <property type="project" value="InterPro"/>
</dbReference>
<dbReference type="InterPro" id="IPR032567">
    <property type="entry name" value="RTL1-rel"/>
</dbReference>